<gene>
    <name evidence="1" type="ORF">ABIC20_005663</name>
</gene>
<keyword evidence="2" id="KW-1185">Reference proteome</keyword>
<evidence type="ECO:0000313" key="1">
    <source>
        <dbReference type="EMBL" id="MET3868354.1"/>
    </source>
</evidence>
<evidence type="ECO:0000313" key="2">
    <source>
        <dbReference type="Proteomes" id="UP001549119"/>
    </source>
</evidence>
<dbReference type="Proteomes" id="UP001549119">
    <property type="component" value="Unassembled WGS sequence"/>
</dbReference>
<comment type="caution">
    <text evidence="1">The sequence shown here is derived from an EMBL/GenBank/DDBJ whole genome shotgun (WGS) entry which is preliminary data.</text>
</comment>
<name>A0ABV2NPE8_9HYPH</name>
<reference evidence="1 2" key="1">
    <citation type="submission" date="2024-06" db="EMBL/GenBank/DDBJ databases">
        <title>Genomics of switchgrass bacterial isolates.</title>
        <authorList>
            <person name="Shade A."/>
        </authorList>
    </citation>
    <scope>NUCLEOTIDE SEQUENCE [LARGE SCALE GENOMIC DNA]</scope>
    <source>
        <strain evidence="1 2">PvP084</strain>
    </source>
</reference>
<sequence length="227" mass="22677">MSSLAPIQLIQPQRVDFDTTQATDWLDGLPLIGSPSLGGVIAGPSNVGQASFTASVAPGTALGVHRVTVAALVNGLVDLTVLDPSGTITGFGIAGLPFYAGGLTINLTQLTGQAALAVDDTFAVSVVPTPVDLTGLVFDLDARQSLGAATIALQATSGGANPSIANGGPLGVIAMAVARATMARLPVKPEGYPYGITATDPATGLRVPTFYGLIHHTAVPAQIGQGA</sequence>
<accession>A0ABV2NPE8</accession>
<dbReference type="RefSeq" id="WP_209650432.1">
    <property type="nucleotide sequence ID" value="NZ_JBEPNV010000001.1"/>
</dbReference>
<protein>
    <submittedName>
        <fullName evidence="1">Uncharacterized protein</fullName>
    </submittedName>
</protein>
<organism evidence="1 2">
    <name type="scientific">Methylobacterium radiotolerans</name>
    <dbReference type="NCBI Taxonomy" id="31998"/>
    <lineage>
        <taxon>Bacteria</taxon>
        <taxon>Pseudomonadati</taxon>
        <taxon>Pseudomonadota</taxon>
        <taxon>Alphaproteobacteria</taxon>
        <taxon>Hyphomicrobiales</taxon>
        <taxon>Methylobacteriaceae</taxon>
        <taxon>Methylobacterium</taxon>
    </lineage>
</organism>
<proteinExistence type="predicted"/>
<dbReference type="EMBL" id="JBEPNW010000002">
    <property type="protein sequence ID" value="MET3868354.1"/>
    <property type="molecule type" value="Genomic_DNA"/>
</dbReference>